<dbReference type="PROSITE" id="PS51068">
    <property type="entry name" value="FPG_CAT"/>
    <property type="match status" value="1"/>
</dbReference>
<proteinExistence type="inferred from homology"/>
<dbReference type="Pfam" id="PF06831">
    <property type="entry name" value="H2TH"/>
    <property type="match status" value="1"/>
</dbReference>
<evidence type="ECO:0008006" key="20">
    <source>
        <dbReference type="Google" id="ProtNLM"/>
    </source>
</evidence>
<dbReference type="Pfam" id="PF01149">
    <property type="entry name" value="Fapy_DNA_glyco"/>
    <property type="match status" value="1"/>
</dbReference>
<keyword evidence="5" id="KW-0227">DNA damage</keyword>
<dbReference type="InterPro" id="IPR012319">
    <property type="entry name" value="FPG_cat"/>
</dbReference>
<dbReference type="InterPro" id="IPR015887">
    <property type="entry name" value="DNA_glyclase_Znf_dom_DNA_BS"/>
</dbReference>
<evidence type="ECO:0000259" key="16">
    <source>
        <dbReference type="PROSITE" id="PS51066"/>
    </source>
</evidence>
<evidence type="ECO:0000256" key="9">
    <source>
        <dbReference type="ARBA" id="ARBA00023125"/>
    </source>
</evidence>
<evidence type="ECO:0000256" key="8">
    <source>
        <dbReference type="ARBA" id="ARBA00022833"/>
    </source>
</evidence>
<dbReference type="Gene3D" id="3.20.190.10">
    <property type="entry name" value="MutM-like, N-terminal"/>
    <property type="match status" value="1"/>
</dbReference>
<evidence type="ECO:0000256" key="15">
    <source>
        <dbReference type="PROSITE-ProRule" id="PRU00391"/>
    </source>
</evidence>
<dbReference type="SUPFAM" id="SSF46946">
    <property type="entry name" value="S13-like H2TH domain"/>
    <property type="match status" value="1"/>
</dbReference>
<dbReference type="Pfam" id="PF06827">
    <property type="entry name" value="zf-FPG_IleRS"/>
    <property type="match status" value="1"/>
</dbReference>
<feature type="domain" description="Formamidopyrimidine-DNA glycosylase catalytic" evidence="17">
    <location>
        <begin position="2"/>
        <end position="115"/>
    </location>
</feature>
<dbReference type="PANTHER" id="PTHR22993:SF9">
    <property type="entry name" value="FORMAMIDOPYRIMIDINE-DNA GLYCOSYLASE"/>
    <property type="match status" value="1"/>
</dbReference>
<sequence>MPELPDVENYGRYLRRRALHKSISAANVGSTKVLSGVSGKEAASALRGRRLETTRRHGKHLFVALDRKGWLGLHFGMTGRLKYFKRLKDDPKHDRLRLDFNNGYHLAYDDQRMLGRIRLLKDPDVFIASHKLGPDALDPSLDRRAFAERLCRRKGQVKSALMDQSLLAGIGNIYSNEILFHARLHPKAQVQNLKREQLSSLFEATRRVLRVAIDNGAGTQDVEKRIPQDYLLPHRKDGARCPRCSGQVRSLKVSGRTAYICPHCQAEP</sequence>
<dbReference type="EMBL" id="JAOCZP010000001">
    <property type="protein sequence ID" value="MCT7374166.1"/>
    <property type="molecule type" value="Genomic_DNA"/>
</dbReference>
<name>A0ABT2LHW6_9HYPH</name>
<comment type="catalytic activity">
    <reaction evidence="14">
        <text>2'-deoxyribonucleotide-(2'-deoxyribose 5'-phosphate)-2'-deoxyribonucleotide-DNA = a 3'-end 2'-deoxyribonucleotide-(2,3-dehydro-2,3-deoxyribose 5'-phosphate)-DNA + a 5'-end 5'-phospho-2'-deoxyribonucleoside-DNA + H(+)</text>
        <dbReference type="Rhea" id="RHEA:66592"/>
        <dbReference type="Rhea" id="RHEA-COMP:13180"/>
        <dbReference type="Rhea" id="RHEA-COMP:16897"/>
        <dbReference type="Rhea" id="RHEA-COMP:17067"/>
        <dbReference type="ChEBI" id="CHEBI:15378"/>
        <dbReference type="ChEBI" id="CHEBI:136412"/>
        <dbReference type="ChEBI" id="CHEBI:157695"/>
        <dbReference type="ChEBI" id="CHEBI:167181"/>
        <dbReference type="EC" id="4.2.99.18"/>
    </reaction>
</comment>
<comment type="catalytic activity">
    <reaction evidence="1">
        <text>Hydrolysis of DNA containing ring-opened 7-methylguanine residues, releasing 2,6-diamino-4-hydroxy-5-(N-methyl)formamidopyrimidine.</text>
        <dbReference type="EC" id="3.2.2.23"/>
    </reaction>
</comment>
<keyword evidence="11" id="KW-0456">Lyase</keyword>
<evidence type="ECO:0000256" key="11">
    <source>
        <dbReference type="ARBA" id="ARBA00023239"/>
    </source>
</evidence>
<dbReference type="SMART" id="SM01232">
    <property type="entry name" value="H2TH"/>
    <property type="match status" value="1"/>
</dbReference>
<keyword evidence="12" id="KW-0511">Multifunctional enzyme</keyword>
<evidence type="ECO:0000256" key="6">
    <source>
        <dbReference type="ARBA" id="ARBA00022771"/>
    </source>
</evidence>
<dbReference type="SUPFAM" id="SSF81624">
    <property type="entry name" value="N-terminal domain of MutM-like DNA repair proteins"/>
    <property type="match status" value="1"/>
</dbReference>
<keyword evidence="6 15" id="KW-0863">Zinc-finger</keyword>
<evidence type="ECO:0000256" key="3">
    <source>
        <dbReference type="ARBA" id="ARBA00009409"/>
    </source>
</evidence>
<organism evidence="18 19">
    <name type="scientific">Chelativorans salis</name>
    <dbReference type="NCBI Taxonomy" id="2978478"/>
    <lineage>
        <taxon>Bacteria</taxon>
        <taxon>Pseudomonadati</taxon>
        <taxon>Pseudomonadota</taxon>
        <taxon>Alphaproteobacteria</taxon>
        <taxon>Hyphomicrobiales</taxon>
        <taxon>Phyllobacteriaceae</taxon>
        <taxon>Chelativorans</taxon>
    </lineage>
</organism>
<evidence type="ECO:0000256" key="2">
    <source>
        <dbReference type="ARBA" id="ARBA00001947"/>
    </source>
</evidence>
<dbReference type="Proteomes" id="UP001320831">
    <property type="component" value="Unassembled WGS sequence"/>
</dbReference>
<feature type="domain" description="FPG-type" evidence="16">
    <location>
        <begin position="232"/>
        <end position="266"/>
    </location>
</feature>
<dbReference type="RefSeq" id="WP_260900534.1">
    <property type="nucleotide sequence ID" value="NZ_JAOCZP010000001.1"/>
</dbReference>
<dbReference type="PANTHER" id="PTHR22993">
    <property type="entry name" value="FORMAMIDOPYRIMIDINE-DNA GLYCOSYLASE"/>
    <property type="match status" value="1"/>
</dbReference>
<evidence type="ECO:0000256" key="12">
    <source>
        <dbReference type="ARBA" id="ARBA00023268"/>
    </source>
</evidence>
<evidence type="ECO:0000256" key="1">
    <source>
        <dbReference type="ARBA" id="ARBA00001668"/>
    </source>
</evidence>
<evidence type="ECO:0000256" key="7">
    <source>
        <dbReference type="ARBA" id="ARBA00022801"/>
    </source>
</evidence>
<evidence type="ECO:0000256" key="10">
    <source>
        <dbReference type="ARBA" id="ARBA00023204"/>
    </source>
</evidence>
<gene>
    <name evidence="18" type="ORF">N5A92_03860</name>
</gene>
<reference evidence="18 19" key="1">
    <citation type="submission" date="2022-09" db="EMBL/GenBank/DDBJ databases">
        <title>Chelativorans salina sp. nov., a novel slightly halophilic bacterium isolated from a saline lake sediment enrichment.</title>
        <authorList>
            <person name="Gao L."/>
            <person name="Fang B.-Z."/>
            <person name="Li W.-J."/>
        </authorList>
    </citation>
    <scope>NUCLEOTIDE SEQUENCE [LARGE SCALE GENOMIC DNA]</scope>
    <source>
        <strain evidence="18 19">EGI FJ00035</strain>
    </source>
</reference>
<dbReference type="InterPro" id="IPR015886">
    <property type="entry name" value="H2TH_FPG"/>
</dbReference>
<dbReference type="PROSITE" id="PS51066">
    <property type="entry name" value="ZF_FPG_2"/>
    <property type="match status" value="1"/>
</dbReference>
<evidence type="ECO:0000256" key="14">
    <source>
        <dbReference type="ARBA" id="ARBA00044632"/>
    </source>
</evidence>
<dbReference type="InterPro" id="IPR000214">
    <property type="entry name" value="Znf_DNA_glyclase/AP_lyase"/>
</dbReference>
<evidence type="ECO:0000313" key="18">
    <source>
        <dbReference type="EMBL" id="MCT7374166.1"/>
    </source>
</evidence>
<keyword evidence="10" id="KW-0234">DNA repair</keyword>
<evidence type="ECO:0000259" key="17">
    <source>
        <dbReference type="PROSITE" id="PS51068"/>
    </source>
</evidence>
<evidence type="ECO:0000256" key="4">
    <source>
        <dbReference type="ARBA" id="ARBA00022723"/>
    </source>
</evidence>
<dbReference type="Gene3D" id="1.10.8.50">
    <property type="match status" value="1"/>
</dbReference>
<evidence type="ECO:0000256" key="13">
    <source>
        <dbReference type="ARBA" id="ARBA00023295"/>
    </source>
</evidence>
<keyword evidence="13" id="KW-0326">Glycosidase</keyword>
<comment type="cofactor">
    <cofactor evidence="2">
        <name>Zn(2+)</name>
        <dbReference type="ChEBI" id="CHEBI:29105"/>
    </cofactor>
</comment>
<dbReference type="SUPFAM" id="SSF57716">
    <property type="entry name" value="Glucocorticoid receptor-like (DNA-binding domain)"/>
    <property type="match status" value="1"/>
</dbReference>
<keyword evidence="19" id="KW-1185">Reference proteome</keyword>
<dbReference type="PROSITE" id="PS01242">
    <property type="entry name" value="ZF_FPG_1"/>
    <property type="match status" value="1"/>
</dbReference>
<dbReference type="InterPro" id="IPR010663">
    <property type="entry name" value="Znf_FPG/IleRS"/>
</dbReference>
<evidence type="ECO:0000313" key="19">
    <source>
        <dbReference type="Proteomes" id="UP001320831"/>
    </source>
</evidence>
<keyword evidence="4" id="KW-0479">Metal-binding</keyword>
<dbReference type="SMART" id="SM00898">
    <property type="entry name" value="Fapy_DNA_glyco"/>
    <property type="match status" value="1"/>
</dbReference>
<protein>
    <recommendedName>
        <fullName evidence="20">DNA-(apurinic or apyrimidinic site) lyase</fullName>
    </recommendedName>
</protein>
<keyword evidence="9" id="KW-0238">DNA-binding</keyword>
<comment type="caution">
    <text evidence="18">The sequence shown here is derived from an EMBL/GenBank/DDBJ whole genome shotgun (WGS) entry which is preliminary data.</text>
</comment>
<dbReference type="InterPro" id="IPR010979">
    <property type="entry name" value="Ribosomal_uS13-like_H2TH"/>
</dbReference>
<evidence type="ECO:0000256" key="5">
    <source>
        <dbReference type="ARBA" id="ARBA00022763"/>
    </source>
</evidence>
<comment type="similarity">
    <text evidence="3">Belongs to the FPG family.</text>
</comment>
<dbReference type="InterPro" id="IPR035937">
    <property type="entry name" value="FPG_N"/>
</dbReference>
<accession>A0ABT2LHW6</accession>
<keyword evidence="8" id="KW-0862">Zinc</keyword>
<keyword evidence="7" id="KW-0378">Hydrolase</keyword>